<accession>A0ABU0BFU5</accession>
<protein>
    <submittedName>
        <fullName evidence="3">Glycosyltransferase involved in cell wall biosynthesis</fullName>
    </submittedName>
</protein>
<reference evidence="3 4" key="1">
    <citation type="submission" date="2023-07" db="EMBL/GenBank/DDBJ databases">
        <title>Genomic Encyclopedia of Type Strains, Phase IV (KMG-IV): sequencing the most valuable type-strain genomes for metagenomic binning, comparative biology and taxonomic classification.</title>
        <authorList>
            <person name="Goeker M."/>
        </authorList>
    </citation>
    <scope>NUCLEOTIDE SEQUENCE [LARGE SCALE GENOMIC DNA]</scope>
    <source>
        <strain evidence="3 4">DSM 2457</strain>
    </source>
</reference>
<dbReference type="SUPFAM" id="SSF53756">
    <property type="entry name" value="UDP-Glycosyltransferase/glycogen phosphorylase"/>
    <property type="match status" value="1"/>
</dbReference>
<proteinExistence type="predicted"/>
<evidence type="ECO:0000259" key="2">
    <source>
        <dbReference type="Pfam" id="PF00534"/>
    </source>
</evidence>
<dbReference type="InterPro" id="IPR001296">
    <property type="entry name" value="Glyco_trans_1"/>
</dbReference>
<keyword evidence="4" id="KW-1185">Reference proteome</keyword>
<evidence type="ECO:0000256" key="1">
    <source>
        <dbReference type="ARBA" id="ARBA00022679"/>
    </source>
</evidence>
<evidence type="ECO:0000313" key="4">
    <source>
        <dbReference type="Proteomes" id="UP001224682"/>
    </source>
</evidence>
<evidence type="ECO:0000313" key="3">
    <source>
        <dbReference type="EMBL" id="MDQ0304707.1"/>
    </source>
</evidence>
<feature type="domain" description="Glycosyl transferase family 1" evidence="2">
    <location>
        <begin position="189"/>
        <end position="334"/>
    </location>
</feature>
<comment type="caution">
    <text evidence="3">The sequence shown here is derived from an EMBL/GenBank/DDBJ whole genome shotgun (WGS) entry which is preliminary data.</text>
</comment>
<dbReference type="Pfam" id="PF00534">
    <property type="entry name" value="Glycos_transf_1"/>
    <property type="match status" value="1"/>
</dbReference>
<sequence>MARKAPLFINGKFISAGPTAVHRVALELVKALAPLISDRELCLLVPPGLAQLAHGPGIQTHPVGGLKGNAWEQISLPWHARGGVLLNLCNRSPLVLRNGLTLLHDAQAFTAPRSYAFAGRLAGQWQARAAGRRQLGLLTVSDFAKSELVGLGLAPAERVHVIPNGADHVLRAPPQTELLARLGLAPRGYALALANLMPHKNIPLLIRAFARPALAGMTLVLVGGTGRAAFAAAGVTAGANVVFPGYVNDGEMRALQENALAVCTPSLTEGFGLPPVEGLMLGTPAVIAPCGALPEVCGPGALQADPHDPSAWEAALLRLRDESGLRARLARDGRAFVARFTWHAAGRRLLEVVDTVAPG</sequence>
<name>A0ABU0BFU5_9HYPH</name>
<dbReference type="CDD" id="cd03809">
    <property type="entry name" value="GT4_MtfB-like"/>
    <property type="match status" value="1"/>
</dbReference>
<organism evidence="3 4">
    <name type="scientific">Ancylobacter polymorphus</name>
    <dbReference type="NCBI Taxonomy" id="223390"/>
    <lineage>
        <taxon>Bacteria</taxon>
        <taxon>Pseudomonadati</taxon>
        <taxon>Pseudomonadota</taxon>
        <taxon>Alphaproteobacteria</taxon>
        <taxon>Hyphomicrobiales</taxon>
        <taxon>Xanthobacteraceae</taxon>
        <taxon>Ancylobacter</taxon>
    </lineage>
</organism>
<dbReference type="Proteomes" id="UP001224682">
    <property type="component" value="Unassembled WGS sequence"/>
</dbReference>
<dbReference type="EMBL" id="JAUSUI010000009">
    <property type="protein sequence ID" value="MDQ0304707.1"/>
    <property type="molecule type" value="Genomic_DNA"/>
</dbReference>
<dbReference type="PANTHER" id="PTHR46401:SF2">
    <property type="entry name" value="GLYCOSYLTRANSFERASE WBBK-RELATED"/>
    <property type="match status" value="1"/>
</dbReference>
<dbReference type="Gene3D" id="3.40.50.2000">
    <property type="entry name" value="Glycogen Phosphorylase B"/>
    <property type="match status" value="2"/>
</dbReference>
<dbReference type="PANTHER" id="PTHR46401">
    <property type="entry name" value="GLYCOSYLTRANSFERASE WBBK-RELATED"/>
    <property type="match status" value="1"/>
</dbReference>
<keyword evidence="1" id="KW-0808">Transferase</keyword>
<gene>
    <name evidence="3" type="ORF">J2S75_003752</name>
</gene>
<dbReference type="RefSeq" id="WP_307022129.1">
    <property type="nucleotide sequence ID" value="NZ_JAUSUI010000009.1"/>
</dbReference>